<dbReference type="RefSeq" id="WP_115628184.1">
    <property type="nucleotide sequence ID" value="NZ_UIGI01000001.1"/>
</dbReference>
<gene>
    <name evidence="2" type="ORF">NCTC12119_01951</name>
</gene>
<name>A0A381C6H5_9ENTR</name>
<feature type="transmembrane region" description="Helical" evidence="1">
    <location>
        <begin position="108"/>
        <end position="128"/>
    </location>
</feature>
<dbReference type="EMBL" id="UIGI01000001">
    <property type="protein sequence ID" value="SUW63461.1"/>
    <property type="molecule type" value="Genomic_DNA"/>
</dbReference>
<feature type="transmembrane region" description="Helical" evidence="1">
    <location>
        <begin position="51"/>
        <end position="72"/>
    </location>
</feature>
<dbReference type="Proteomes" id="UP000255528">
    <property type="component" value="Unassembled WGS sequence"/>
</dbReference>
<organism evidence="2 3">
    <name type="scientific">Buttiauxella agrestis</name>
    <dbReference type="NCBI Taxonomy" id="82977"/>
    <lineage>
        <taxon>Bacteria</taxon>
        <taxon>Pseudomonadati</taxon>
        <taxon>Pseudomonadota</taxon>
        <taxon>Gammaproteobacteria</taxon>
        <taxon>Enterobacterales</taxon>
        <taxon>Enterobacteriaceae</taxon>
        <taxon>Buttiauxella</taxon>
    </lineage>
</organism>
<sequence>MSQLMSFFLKKEGLILLCFTLIGYGVALSYELGYAIYFSLDTEFIQIDIKAIYNGIINVSAFFLVSLVFFTVFKQKRTSDAQKAIQVVVYLVLIGVLSSPLIPKIIFTNIITTFLICIGTGVFAFIYYDLANKDEMSLPIIYGAACLFIISMSTVVGISRASMETSFSVFKYNDREYAIIRVYNGNIIGIGVDKEKLSHTEHIFIPSSEVKTMTTRYLNIESKPGLLNYKYEYPEFPKNSIGEKILKEKK</sequence>
<feature type="transmembrane region" description="Helical" evidence="1">
    <location>
        <begin position="140"/>
        <end position="158"/>
    </location>
</feature>
<protein>
    <submittedName>
        <fullName evidence="2">Uncharacterized protein</fullName>
    </submittedName>
</protein>
<keyword evidence="1" id="KW-0812">Transmembrane</keyword>
<keyword evidence="1" id="KW-0472">Membrane</keyword>
<evidence type="ECO:0000313" key="3">
    <source>
        <dbReference type="Proteomes" id="UP000255528"/>
    </source>
</evidence>
<accession>A0A381C6H5</accession>
<keyword evidence="1" id="KW-1133">Transmembrane helix</keyword>
<evidence type="ECO:0000256" key="1">
    <source>
        <dbReference type="SAM" id="Phobius"/>
    </source>
</evidence>
<dbReference type="AlphaFoldDB" id="A0A381C6H5"/>
<proteinExistence type="predicted"/>
<feature type="transmembrane region" description="Helical" evidence="1">
    <location>
        <begin position="84"/>
        <end position="102"/>
    </location>
</feature>
<reference evidence="2 3" key="1">
    <citation type="submission" date="2018-06" db="EMBL/GenBank/DDBJ databases">
        <authorList>
            <consortium name="Pathogen Informatics"/>
            <person name="Doyle S."/>
        </authorList>
    </citation>
    <scope>NUCLEOTIDE SEQUENCE [LARGE SCALE GENOMIC DNA]</scope>
    <source>
        <strain evidence="2 3">NCTC12119</strain>
    </source>
</reference>
<evidence type="ECO:0000313" key="2">
    <source>
        <dbReference type="EMBL" id="SUW63461.1"/>
    </source>
</evidence>